<proteinExistence type="inferred from homology"/>
<dbReference type="GO" id="GO:0042597">
    <property type="term" value="C:periplasmic space"/>
    <property type="evidence" value="ECO:0007669"/>
    <property type="project" value="UniProtKB-SubCell"/>
</dbReference>
<dbReference type="Proteomes" id="UP000811899">
    <property type="component" value="Unassembled WGS sequence"/>
</dbReference>
<evidence type="ECO:0000259" key="6">
    <source>
        <dbReference type="Pfam" id="PF04052"/>
    </source>
</evidence>
<feature type="region of interest" description="Disordered" evidence="5">
    <location>
        <begin position="406"/>
        <end position="427"/>
    </location>
</feature>
<sequence>MLLLLFSFVLFVAPRDLSGQQGYLEVSAPGNRLLQMAIAPPAALSGAADAEVSRTIIDVFRFDMSFAGPFAVSEPKVAESRSGIRIGEFDMPSWRNAGTDLLIKSGYVVSGDAVSIEFRLYDVLTEKELAAKRYTGSKRDLRRVVHTFSDDVMSAMTGIRGPFTSKLAFVSTATGNKEIYLMDYDGQNVQRITKNGSINLYPDFSPNGRELIYTSYKKGNPDLYRRELSSGAEAKVTTARGTNITGAFAPDGNRIALSMSKDGNAEIYILSKEGKQLARLTTNDAIDIAPAWSPDGQQIAFVSDRLGKPQIFIMGADGKNVRRLTTSGAYNVSPRWSPRGDRITYCRQMNGGFQIFSINPDGSGDTQLTREGSNEHARWSSDGRYLAFSSKRGGREAIYIMRSDGTGQTKVSRGGNADSHPVWSPRW</sequence>
<organism evidence="7 8">
    <name type="scientific">Geoanaerobacter pelophilus</name>
    <dbReference type="NCBI Taxonomy" id="60036"/>
    <lineage>
        <taxon>Bacteria</taxon>
        <taxon>Pseudomonadati</taxon>
        <taxon>Thermodesulfobacteriota</taxon>
        <taxon>Desulfuromonadia</taxon>
        <taxon>Geobacterales</taxon>
        <taxon>Geobacteraceae</taxon>
        <taxon>Geoanaerobacter</taxon>
    </lineage>
</organism>
<keyword evidence="3" id="KW-0732">Signal</keyword>
<protein>
    <submittedName>
        <fullName evidence="7">Tol-Pal system beta propeller repeat protein TolB</fullName>
    </submittedName>
</protein>
<gene>
    <name evidence="7" type="primary">tolB</name>
    <name evidence="7" type="ORF">KI809_12030</name>
</gene>
<evidence type="ECO:0000256" key="1">
    <source>
        <dbReference type="ARBA" id="ARBA00004418"/>
    </source>
</evidence>
<dbReference type="EMBL" id="JAHCVJ010000004">
    <property type="protein sequence ID" value="MBT0665025.1"/>
    <property type="molecule type" value="Genomic_DNA"/>
</dbReference>
<dbReference type="InterPro" id="IPR011659">
    <property type="entry name" value="WD40"/>
</dbReference>
<keyword evidence="4" id="KW-0574">Periplasm</keyword>
<dbReference type="Pfam" id="PF07676">
    <property type="entry name" value="PD40"/>
    <property type="match status" value="5"/>
</dbReference>
<feature type="domain" description="TolB N-terminal" evidence="6">
    <location>
        <begin position="24"/>
        <end position="129"/>
    </location>
</feature>
<evidence type="ECO:0000256" key="4">
    <source>
        <dbReference type="ARBA" id="ARBA00022764"/>
    </source>
</evidence>
<keyword evidence="8" id="KW-1185">Reference proteome</keyword>
<dbReference type="HAMAP" id="MF_00671">
    <property type="entry name" value="TolB"/>
    <property type="match status" value="1"/>
</dbReference>
<dbReference type="InterPro" id="IPR014167">
    <property type="entry name" value="Tol-Pal_TolB"/>
</dbReference>
<dbReference type="AlphaFoldDB" id="A0AAW4L5D2"/>
<dbReference type="PANTHER" id="PTHR36842">
    <property type="entry name" value="PROTEIN TOLB HOMOLOG"/>
    <property type="match status" value="1"/>
</dbReference>
<dbReference type="Gene3D" id="2.120.10.60">
    <property type="entry name" value="Tricorn protease N-terminal domain"/>
    <property type="match status" value="1"/>
</dbReference>
<dbReference type="PANTHER" id="PTHR36842:SF1">
    <property type="entry name" value="PROTEIN TOLB"/>
    <property type="match status" value="1"/>
</dbReference>
<comment type="caution">
    <text evidence="7">The sequence shown here is derived from an EMBL/GenBank/DDBJ whole genome shotgun (WGS) entry which is preliminary data.</text>
</comment>
<accession>A0AAW4L5D2</accession>
<reference evidence="7 8" key="1">
    <citation type="submission" date="2021-05" db="EMBL/GenBank/DDBJ databases">
        <title>The draft genome of Geobacter pelophilus DSM 12255.</title>
        <authorList>
            <person name="Xu Z."/>
            <person name="Masuda Y."/>
            <person name="Itoh H."/>
            <person name="Senoo K."/>
        </authorList>
    </citation>
    <scope>NUCLEOTIDE SEQUENCE [LARGE SCALE GENOMIC DNA]</scope>
    <source>
        <strain evidence="7 8">DSM 12255</strain>
    </source>
</reference>
<comment type="similarity">
    <text evidence="2">Belongs to the TolB family.</text>
</comment>
<dbReference type="SUPFAM" id="SSF69304">
    <property type="entry name" value="Tricorn protease N-terminal domain"/>
    <property type="match status" value="1"/>
</dbReference>
<dbReference type="NCBIfam" id="TIGR02800">
    <property type="entry name" value="propeller_TolB"/>
    <property type="match status" value="1"/>
</dbReference>
<dbReference type="Pfam" id="PF04052">
    <property type="entry name" value="TolB_N"/>
    <property type="match status" value="1"/>
</dbReference>
<evidence type="ECO:0000256" key="3">
    <source>
        <dbReference type="ARBA" id="ARBA00022729"/>
    </source>
</evidence>
<dbReference type="GO" id="GO:0017038">
    <property type="term" value="P:protein import"/>
    <property type="evidence" value="ECO:0007669"/>
    <property type="project" value="InterPro"/>
</dbReference>
<evidence type="ECO:0000256" key="2">
    <source>
        <dbReference type="ARBA" id="ARBA00009820"/>
    </source>
</evidence>
<dbReference type="InterPro" id="IPR011042">
    <property type="entry name" value="6-blade_b-propeller_TolB-like"/>
</dbReference>
<evidence type="ECO:0000313" key="7">
    <source>
        <dbReference type="EMBL" id="MBT0665025.1"/>
    </source>
</evidence>
<dbReference type="SUPFAM" id="SSF52964">
    <property type="entry name" value="TolB, N-terminal domain"/>
    <property type="match status" value="1"/>
</dbReference>
<dbReference type="RefSeq" id="WP_214171863.1">
    <property type="nucleotide sequence ID" value="NZ_JAHCVJ010000004.1"/>
</dbReference>
<evidence type="ECO:0000256" key="5">
    <source>
        <dbReference type="SAM" id="MobiDB-lite"/>
    </source>
</evidence>
<evidence type="ECO:0000313" key="8">
    <source>
        <dbReference type="Proteomes" id="UP000811899"/>
    </source>
</evidence>
<comment type="subcellular location">
    <subcellularLocation>
        <location evidence="1">Periplasm</location>
    </subcellularLocation>
</comment>
<dbReference type="Gene3D" id="2.120.10.30">
    <property type="entry name" value="TolB, C-terminal domain"/>
    <property type="match status" value="2"/>
</dbReference>
<dbReference type="InterPro" id="IPR007195">
    <property type="entry name" value="TolB_N"/>
</dbReference>
<name>A0AAW4L5D2_9BACT</name>
<dbReference type="Gene3D" id="3.40.50.10070">
    <property type="entry name" value="TolB, N-terminal domain"/>
    <property type="match status" value="1"/>
</dbReference>